<feature type="signal peptide" evidence="1">
    <location>
        <begin position="1"/>
        <end position="23"/>
    </location>
</feature>
<proteinExistence type="predicted"/>
<evidence type="ECO:0000313" key="3">
    <source>
        <dbReference type="Proteomes" id="UP001175211"/>
    </source>
</evidence>
<dbReference type="Proteomes" id="UP001175211">
    <property type="component" value="Unassembled WGS sequence"/>
</dbReference>
<comment type="caution">
    <text evidence="2">The sequence shown here is derived from an EMBL/GenBank/DDBJ whole genome shotgun (WGS) entry which is preliminary data.</text>
</comment>
<sequence length="167" mass="18442">MFESRSSVLCYLHLCLPVLPCCPDPDSLELRKKGTDIFGPNNVPNAGRLQASAERPNRRLSSLKDVPPILFLVNVKARCSAACIKYPEPLVMQAFPFTTYWRRSFPCCTRVIKCIVVTGGIWYAIHIVTLGYLFTSAENLYLGCSGSTYTQVANIGIQISQSEGSST</sequence>
<reference evidence="2" key="1">
    <citation type="submission" date="2023-06" db="EMBL/GenBank/DDBJ databases">
        <authorList>
            <consortium name="Lawrence Berkeley National Laboratory"/>
            <person name="Ahrendt S."/>
            <person name="Sahu N."/>
            <person name="Indic B."/>
            <person name="Wong-Bajracharya J."/>
            <person name="Merenyi Z."/>
            <person name="Ke H.-M."/>
            <person name="Monk M."/>
            <person name="Kocsube S."/>
            <person name="Drula E."/>
            <person name="Lipzen A."/>
            <person name="Balint B."/>
            <person name="Henrissat B."/>
            <person name="Andreopoulos B."/>
            <person name="Martin F.M."/>
            <person name="Harder C.B."/>
            <person name="Rigling D."/>
            <person name="Ford K.L."/>
            <person name="Foster G.D."/>
            <person name="Pangilinan J."/>
            <person name="Papanicolaou A."/>
            <person name="Barry K."/>
            <person name="LaButti K."/>
            <person name="Viragh M."/>
            <person name="Koriabine M."/>
            <person name="Yan M."/>
            <person name="Riley R."/>
            <person name="Champramary S."/>
            <person name="Plett K.L."/>
            <person name="Tsai I.J."/>
            <person name="Slot J."/>
            <person name="Sipos G."/>
            <person name="Plett J."/>
            <person name="Nagy L.G."/>
            <person name="Grigoriev I.V."/>
        </authorList>
    </citation>
    <scope>NUCLEOTIDE SEQUENCE</scope>
    <source>
        <strain evidence="2">CCBAS 213</strain>
    </source>
</reference>
<organism evidence="2 3">
    <name type="scientific">Armillaria tabescens</name>
    <name type="common">Ringless honey mushroom</name>
    <name type="synonym">Agaricus tabescens</name>
    <dbReference type="NCBI Taxonomy" id="1929756"/>
    <lineage>
        <taxon>Eukaryota</taxon>
        <taxon>Fungi</taxon>
        <taxon>Dikarya</taxon>
        <taxon>Basidiomycota</taxon>
        <taxon>Agaricomycotina</taxon>
        <taxon>Agaricomycetes</taxon>
        <taxon>Agaricomycetidae</taxon>
        <taxon>Agaricales</taxon>
        <taxon>Marasmiineae</taxon>
        <taxon>Physalacriaceae</taxon>
        <taxon>Desarmillaria</taxon>
    </lineage>
</organism>
<name>A0AA39NJJ2_ARMTA</name>
<evidence type="ECO:0000256" key="1">
    <source>
        <dbReference type="SAM" id="SignalP"/>
    </source>
</evidence>
<dbReference type="AlphaFoldDB" id="A0AA39NJJ2"/>
<keyword evidence="3" id="KW-1185">Reference proteome</keyword>
<dbReference type="EMBL" id="JAUEPS010000003">
    <property type="protein sequence ID" value="KAK0466775.1"/>
    <property type="molecule type" value="Genomic_DNA"/>
</dbReference>
<accession>A0AA39NJJ2</accession>
<keyword evidence="1" id="KW-0732">Signal</keyword>
<gene>
    <name evidence="2" type="ORF">EV420DRAFT_647952</name>
</gene>
<evidence type="ECO:0000313" key="2">
    <source>
        <dbReference type="EMBL" id="KAK0466775.1"/>
    </source>
</evidence>
<feature type="chain" id="PRO_5041458968" evidence="1">
    <location>
        <begin position="24"/>
        <end position="167"/>
    </location>
</feature>
<dbReference type="GeneID" id="85366461"/>
<dbReference type="RefSeq" id="XP_060337367.1">
    <property type="nucleotide sequence ID" value="XM_060482913.1"/>
</dbReference>
<protein>
    <submittedName>
        <fullName evidence="2">Uncharacterized protein</fullName>
    </submittedName>
</protein>